<dbReference type="PROSITE" id="PS50995">
    <property type="entry name" value="HTH_MARR_2"/>
    <property type="match status" value="1"/>
</dbReference>
<dbReference type="InterPro" id="IPR036390">
    <property type="entry name" value="WH_DNA-bd_sf"/>
</dbReference>
<dbReference type="PRINTS" id="PR00598">
    <property type="entry name" value="HTHMARR"/>
</dbReference>
<comment type="caution">
    <text evidence="5">The sequence shown here is derived from an EMBL/GenBank/DDBJ whole genome shotgun (WGS) entry which is preliminary data.</text>
</comment>
<protein>
    <submittedName>
        <fullName evidence="6">Transcriptional regulator, MarR family</fullName>
    </submittedName>
</protein>
<feature type="domain" description="HTH marR-type" evidence="4">
    <location>
        <begin position="26"/>
        <end position="161"/>
    </location>
</feature>
<keyword evidence="7" id="KW-1185">Reference proteome</keyword>
<dbReference type="Proteomes" id="UP000183760">
    <property type="component" value="Unassembled WGS sequence"/>
</dbReference>
<evidence type="ECO:0000313" key="7">
    <source>
        <dbReference type="Proteomes" id="UP000183760"/>
    </source>
</evidence>
<dbReference type="AlphaFoldDB" id="A0A511TBK9"/>
<dbReference type="PANTHER" id="PTHR33164:SF57">
    <property type="entry name" value="MARR-FAMILY TRANSCRIPTIONAL REGULATOR"/>
    <property type="match status" value="1"/>
</dbReference>
<keyword evidence="3" id="KW-0804">Transcription</keyword>
<dbReference type="RefSeq" id="WP_074954655.1">
    <property type="nucleotide sequence ID" value="NZ_BJXR01000048.1"/>
</dbReference>
<dbReference type="Gene3D" id="1.10.10.10">
    <property type="entry name" value="Winged helix-like DNA-binding domain superfamily/Winged helix DNA-binding domain"/>
    <property type="match status" value="1"/>
</dbReference>
<sequence>MTRAAPGRKKATKTSVDSSRVLREQGARFFGKLLDFNRDRSVLRDPVKQFCDAHELSSPQSHVIIWLGHEGPLNTGTLSRLADINDKSITGVVDRLEARGLVERTRHPSDRRSVVNALTPEGRSISAGIRERIEVALAGFFSTLPPDELETLFRLMDRLHDTVRVPHD</sequence>
<organism evidence="5 8">
    <name type="scientific">Myxococcus fulvus</name>
    <dbReference type="NCBI Taxonomy" id="33"/>
    <lineage>
        <taxon>Bacteria</taxon>
        <taxon>Pseudomonadati</taxon>
        <taxon>Myxococcota</taxon>
        <taxon>Myxococcia</taxon>
        <taxon>Myxococcales</taxon>
        <taxon>Cystobacterineae</taxon>
        <taxon>Myxococcaceae</taxon>
        <taxon>Myxococcus</taxon>
    </lineage>
</organism>
<proteinExistence type="predicted"/>
<keyword evidence="1" id="KW-0805">Transcription regulation</keyword>
<dbReference type="GO" id="GO:0006950">
    <property type="term" value="P:response to stress"/>
    <property type="evidence" value="ECO:0007669"/>
    <property type="project" value="TreeGrafter"/>
</dbReference>
<dbReference type="SUPFAM" id="SSF46785">
    <property type="entry name" value="Winged helix' DNA-binding domain"/>
    <property type="match status" value="1"/>
</dbReference>
<evidence type="ECO:0000256" key="1">
    <source>
        <dbReference type="ARBA" id="ARBA00023015"/>
    </source>
</evidence>
<dbReference type="InterPro" id="IPR039422">
    <property type="entry name" value="MarR/SlyA-like"/>
</dbReference>
<evidence type="ECO:0000259" key="4">
    <source>
        <dbReference type="PROSITE" id="PS50995"/>
    </source>
</evidence>
<dbReference type="InterPro" id="IPR023187">
    <property type="entry name" value="Tscrpt_reg_MarR-type_CS"/>
</dbReference>
<dbReference type="EMBL" id="FOIB01000005">
    <property type="protein sequence ID" value="SEU11903.1"/>
    <property type="molecule type" value="Genomic_DNA"/>
</dbReference>
<dbReference type="OrthoDB" id="195851at2"/>
<evidence type="ECO:0000256" key="3">
    <source>
        <dbReference type="ARBA" id="ARBA00023163"/>
    </source>
</evidence>
<dbReference type="InterPro" id="IPR000835">
    <property type="entry name" value="HTH_MarR-typ"/>
</dbReference>
<accession>A0A511TBK9</accession>
<dbReference type="EMBL" id="BJXR01000048">
    <property type="protein sequence ID" value="GEN11564.1"/>
    <property type="molecule type" value="Genomic_DNA"/>
</dbReference>
<dbReference type="GO" id="GO:0003677">
    <property type="term" value="F:DNA binding"/>
    <property type="evidence" value="ECO:0007669"/>
    <property type="project" value="UniProtKB-KW"/>
</dbReference>
<evidence type="ECO:0000313" key="5">
    <source>
        <dbReference type="EMBL" id="GEN11564.1"/>
    </source>
</evidence>
<reference evidence="5 8" key="2">
    <citation type="submission" date="2019-07" db="EMBL/GenBank/DDBJ databases">
        <title>Whole genome shotgun sequence of Myxococcus fulvus NBRC 100333.</title>
        <authorList>
            <person name="Hosoyama A."/>
            <person name="Uohara A."/>
            <person name="Ohji S."/>
            <person name="Ichikawa N."/>
        </authorList>
    </citation>
    <scope>NUCLEOTIDE SEQUENCE [LARGE SCALE GENOMIC DNA]</scope>
    <source>
        <strain evidence="5 8">NBRC 100333</strain>
    </source>
</reference>
<dbReference type="Pfam" id="PF01047">
    <property type="entry name" value="MarR"/>
    <property type="match status" value="1"/>
</dbReference>
<dbReference type="STRING" id="1334629.MFUL124B02_25550"/>
<evidence type="ECO:0000313" key="6">
    <source>
        <dbReference type="EMBL" id="SEU11903.1"/>
    </source>
</evidence>
<reference evidence="6 7" key="1">
    <citation type="submission" date="2016-10" db="EMBL/GenBank/DDBJ databases">
        <authorList>
            <person name="Varghese N."/>
            <person name="Submissions S."/>
        </authorList>
    </citation>
    <scope>NUCLEOTIDE SEQUENCE [LARGE SCALE GENOMIC DNA]</scope>
    <source>
        <strain evidence="6 7">DSM 16525</strain>
    </source>
</reference>
<evidence type="ECO:0000256" key="2">
    <source>
        <dbReference type="ARBA" id="ARBA00023125"/>
    </source>
</evidence>
<dbReference type="PANTHER" id="PTHR33164">
    <property type="entry name" value="TRANSCRIPTIONAL REGULATOR, MARR FAMILY"/>
    <property type="match status" value="1"/>
</dbReference>
<dbReference type="PROSITE" id="PS01117">
    <property type="entry name" value="HTH_MARR_1"/>
    <property type="match status" value="1"/>
</dbReference>
<gene>
    <name evidence="5" type="ORF">MFU01_66010</name>
    <name evidence="6" type="ORF">SAMN05443572_10573</name>
</gene>
<dbReference type="Proteomes" id="UP000321514">
    <property type="component" value="Unassembled WGS sequence"/>
</dbReference>
<dbReference type="SMART" id="SM00347">
    <property type="entry name" value="HTH_MARR"/>
    <property type="match status" value="1"/>
</dbReference>
<dbReference type="InterPro" id="IPR036388">
    <property type="entry name" value="WH-like_DNA-bd_sf"/>
</dbReference>
<name>A0A511TBK9_MYXFU</name>
<keyword evidence="2" id="KW-0238">DNA-binding</keyword>
<evidence type="ECO:0000313" key="8">
    <source>
        <dbReference type="Proteomes" id="UP000321514"/>
    </source>
</evidence>
<dbReference type="GO" id="GO:0003700">
    <property type="term" value="F:DNA-binding transcription factor activity"/>
    <property type="evidence" value="ECO:0007669"/>
    <property type="project" value="InterPro"/>
</dbReference>